<keyword evidence="1" id="KW-0175">Coiled coil</keyword>
<dbReference type="Proteomes" id="UP000765507">
    <property type="component" value="Unassembled WGS sequence"/>
</dbReference>
<dbReference type="EMBL" id="JAHGAV010000220">
    <property type="protein sequence ID" value="KAG6928318.1"/>
    <property type="molecule type" value="Genomic_DNA"/>
</dbReference>
<protein>
    <submittedName>
        <fullName evidence="4">IKBKB interacting protein</fullName>
    </submittedName>
</protein>
<reference evidence="4 5" key="1">
    <citation type="journal article" date="2020" name="G3 (Bethesda)">
        <title>Draft Genome of the Common Snapping Turtle, Chelydra serpentina, a Model for Phenotypic Plasticity in Reptiles.</title>
        <authorList>
            <person name="Das D."/>
            <person name="Singh S.K."/>
            <person name="Bierstedt J."/>
            <person name="Erickson A."/>
            <person name="Galli G.L.J."/>
            <person name="Crossley D.A. 2nd"/>
            <person name="Rhen T."/>
        </authorList>
    </citation>
    <scope>NUCLEOTIDE SEQUENCE [LARGE SCALE GENOMIC DNA]</scope>
    <source>
        <strain evidence="4">KW</strain>
    </source>
</reference>
<dbReference type="AlphaFoldDB" id="A0A8T1SHI1"/>
<dbReference type="PANTHER" id="PTHR21734:SF11">
    <property type="entry name" value="INHIBITOR OF NUCLEAR FACTOR KAPPA-B KINASE-INTERACTING PROTEIN"/>
    <property type="match status" value="1"/>
</dbReference>
<dbReference type="InterPro" id="IPR024152">
    <property type="entry name" value="Inh_kappa-B_kinase-int"/>
</dbReference>
<feature type="transmembrane region" description="Helical" evidence="3">
    <location>
        <begin position="48"/>
        <end position="66"/>
    </location>
</feature>
<keyword evidence="5" id="KW-1185">Reference proteome</keyword>
<dbReference type="PANTHER" id="PTHR21734">
    <property type="entry name" value="INHIBITOR OF NUCLEAR FACTOR KAPPA-B KINASE-INTERACTING PROTEIN"/>
    <property type="match status" value="1"/>
</dbReference>
<evidence type="ECO:0000256" key="2">
    <source>
        <dbReference type="SAM" id="MobiDB-lite"/>
    </source>
</evidence>
<sequence length="380" mass="43663">MSDMKQRKKAVPSPKHNEDPQKQSNYGTISDPRSSSNSQNSFWIDSQTALNLLSLVACLLLTWFLFQQSGQLAHMEKKYHLLQLEAGKYQDMENKVNLISEKLESSESILQEATSSISMMTQFEQEVSTLRNIIQDIQNSEQTFSAKMQSINETFQNVMDSWKRSLDEMNANTSSLKSEAKFIHTEVTAHINTADQNMKSLSERLKDLEGSTIRNIKTLKRQEEDELSRVEQQLELATKTVEKLEEEQNTLLARDIDLSQKLTDYKPKVEECKTHLPTIENAVQSILRVSSELIGIEKKMEDLTIQIFTMEDEMLKTVSNIMEMQKVLESMQYDNSILKLQNEIIVLKEKVYGITVSSNTREVVPLDYNLENEQSEGDDQ</sequence>
<evidence type="ECO:0000313" key="4">
    <source>
        <dbReference type="EMBL" id="KAG6928318.1"/>
    </source>
</evidence>
<keyword evidence="3" id="KW-0812">Transmembrane</keyword>
<dbReference type="OrthoDB" id="9907187at2759"/>
<gene>
    <name evidence="4" type="primary">IKBIP</name>
    <name evidence="4" type="ORF">G0U57_008330</name>
</gene>
<feature type="compositionally biased region" description="Polar residues" evidence="2">
    <location>
        <begin position="22"/>
        <end position="33"/>
    </location>
</feature>
<feature type="compositionally biased region" description="Basic residues" evidence="2">
    <location>
        <begin position="1"/>
        <end position="10"/>
    </location>
</feature>
<comment type="caution">
    <text evidence="4">The sequence shown here is derived from an EMBL/GenBank/DDBJ whole genome shotgun (WGS) entry which is preliminary data.</text>
</comment>
<evidence type="ECO:0000313" key="5">
    <source>
        <dbReference type="Proteomes" id="UP000765507"/>
    </source>
</evidence>
<proteinExistence type="predicted"/>
<feature type="coiled-coil region" evidence="1">
    <location>
        <begin position="120"/>
        <end position="254"/>
    </location>
</feature>
<keyword evidence="3" id="KW-0472">Membrane</keyword>
<accession>A0A8T1SHI1</accession>
<organism evidence="4 5">
    <name type="scientific">Chelydra serpentina</name>
    <name type="common">Snapping turtle</name>
    <name type="synonym">Testudo serpentina</name>
    <dbReference type="NCBI Taxonomy" id="8475"/>
    <lineage>
        <taxon>Eukaryota</taxon>
        <taxon>Metazoa</taxon>
        <taxon>Chordata</taxon>
        <taxon>Craniata</taxon>
        <taxon>Vertebrata</taxon>
        <taxon>Euteleostomi</taxon>
        <taxon>Archelosauria</taxon>
        <taxon>Testudinata</taxon>
        <taxon>Testudines</taxon>
        <taxon>Cryptodira</taxon>
        <taxon>Durocryptodira</taxon>
        <taxon>Americhelydia</taxon>
        <taxon>Chelydroidea</taxon>
        <taxon>Chelydridae</taxon>
        <taxon>Chelydra</taxon>
    </lineage>
</organism>
<evidence type="ECO:0000256" key="1">
    <source>
        <dbReference type="SAM" id="Coils"/>
    </source>
</evidence>
<keyword evidence="3" id="KW-1133">Transmembrane helix</keyword>
<feature type="region of interest" description="Disordered" evidence="2">
    <location>
        <begin position="1"/>
        <end position="34"/>
    </location>
</feature>
<name>A0A8T1SHI1_CHESE</name>
<evidence type="ECO:0000256" key="3">
    <source>
        <dbReference type="SAM" id="Phobius"/>
    </source>
</evidence>